<accession>A0A382FDV7</accession>
<dbReference type="GO" id="GO:0016491">
    <property type="term" value="F:oxidoreductase activity"/>
    <property type="evidence" value="ECO:0007669"/>
    <property type="project" value="UniProtKB-KW"/>
</dbReference>
<dbReference type="InterPro" id="IPR036188">
    <property type="entry name" value="FAD/NAD-bd_sf"/>
</dbReference>
<dbReference type="GO" id="GO:0005737">
    <property type="term" value="C:cytoplasm"/>
    <property type="evidence" value="ECO:0007669"/>
    <property type="project" value="TreeGrafter"/>
</dbReference>
<proteinExistence type="predicted"/>
<evidence type="ECO:0000259" key="2">
    <source>
        <dbReference type="Pfam" id="PF01266"/>
    </source>
</evidence>
<reference evidence="3" key="1">
    <citation type="submission" date="2018-05" db="EMBL/GenBank/DDBJ databases">
        <authorList>
            <person name="Lanie J.A."/>
            <person name="Ng W.-L."/>
            <person name="Kazmierczak K.M."/>
            <person name="Andrzejewski T.M."/>
            <person name="Davidsen T.M."/>
            <person name="Wayne K.J."/>
            <person name="Tettelin H."/>
            <person name="Glass J.I."/>
            <person name="Rusch D."/>
            <person name="Podicherti R."/>
            <person name="Tsui H.-C.T."/>
            <person name="Winkler M.E."/>
        </authorList>
    </citation>
    <scope>NUCLEOTIDE SEQUENCE</scope>
</reference>
<protein>
    <recommendedName>
        <fullName evidence="2">FAD dependent oxidoreductase domain-containing protein</fullName>
    </recommendedName>
</protein>
<feature type="domain" description="FAD dependent oxidoreductase" evidence="2">
    <location>
        <begin position="6"/>
        <end position="307"/>
    </location>
</feature>
<evidence type="ECO:0000256" key="1">
    <source>
        <dbReference type="ARBA" id="ARBA00023002"/>
    </source>
</evidence>
<dbReference type="Pfam" id="PF01266">
    <property type="entry name" value="DAO"/>
    <property type="match status" value="1"/>
</dbReference>
<dbReference type="EMBL" id="UINC01049116">
    <property type="protein sequence ID" value="SVB60484.1"/>
    <property type="molecule type" value="Genomic_DNA"/>
</dbReference>
<name>A0A382FDV7_9ZZZZ</name>
<dbReference type="Gene3D" id="3.30.9.10">
    <property type="entry name" value="D-Amino Acid Oxidase, subunit A, domain 2"/>
    <property type="match status" value="1"/>
</dbReference>
<organism evidence="3">
    <name type="scientific">marine metagenome</name>
    <dbReference type="NCBI Taxonomy" id="408172"/>
    <lineage>
        <taxon>unclassified sequences</taxon>
        <taxon>metagenomes</taxon>
        <taxon>ecological metagenomes</taxon>
    </lineage>
</organism>
<keyword evidence="1" id="KW-0560">Oxidoreductase</keyword>
<dbReference type="AlphaFoldDB" id="A0A382FDV7"/>
<dbReference type="PROSITE" id="PS51257">
    <property type="entry name" value="PROKAR_LIPOPROTEIN"/>
    <property type="match status" value="1"/>
</dbReference>
<evidence type="ECO:0000313" key="3">
    <source>
        <dbReference type="EMBL" id="SVB60484.1"/>
    </source>
</evidence>
<dbReference type="PANTHER" id="PTHR13847">
    <property type="entry name" value="SARCOSINE DEHYDROGENASE-RELATED"/>
    <property type="match status" value="1"/>
</dbReference>
<dbReference type="Gene3D" id="3.50.50.60">
    <property type="entry name" value="FAD/NAD(P)-binding domain"/>
    <property type="match status" value="1"/>
</dbReference>
<feature type="non-terminal residue" evidence="3">
    <location>
        <position position="316"/>
    </location>
</feature>
<dbReference type="PANTHER" id="PTHR13847:SF287">
    <property type="entry name" value="FAD-DEPENDENT OXIDOREDUCTASE DOMAIN-CONTAINING PROTEIN 1"/>
    <property type="match status" value="1"/>
</dbReference>
<dbReference type="InterPro" id="IPR006076">
    <property type="entry name" value="FAD-dep_OxRdtase"/>
</dbReference>
<gene>
    <name evidence="3" type="ORF">METZ01_LOCUS213338</name>
</gene>
<sequence length="316" mass="34499">MNRAFDVIIIGGGASGCSTAMQLSLRGRSVLVLDKAQFGSGSTGQAAGLGGQLRSNPSETRLLMEGIKVVREMERKLNQKIFTKTGSLHVAATEDRALELRDFVKSGKAIGFEIELVDREFAKSRLPCMQTDDLIEFCYCATDGHFAPSELLSGYMRIARDAGATLLSDTLVEDIMIEGGRVKGIQTADETFFAPVVVNAAGPWSYLVAELTQTPMAAATLGHYYLVTEPSSDVPIAPTDAAIRDRANRIYSRPEMGGVLVGSYEQEPVEYSMEALPEDFQMSEIRIQRDNLNVALLIEAASQRFPFINERTPMSV</sequence>
<dbReference type="SUPFAM" id="SSF54373">
    <property type="entry name" value="FAD-linked reductases, C-terminal domain"/>
    <property type="match status" value="1"/>
</dbReference>
<dbReference type="SUPFAM" id="SSF51905">
    <property type="entry name" value="FAD/NAD(P)-binding domain"/>
    <property type="match status" value="1"/>
</dbReference>